<dbReference type="InterPro" id="IPR016181">
    <property type="entry name" value="Acyl_CoA_acyltransferase"/>
</dbReference>
<comment type="caution">
    <text evidence="2">The sequence shown here is derived from an EMBL/GenBank/DDBJ whole genome shotgun (WGS) entry which is preliminary data.</text>
</comment>
<proteinExistence type="predicted"/>
<name>A0A3S2TLT8_9BURK</name>
<dbReference type="OrthoDB" id="9799092at2"/>
<evidence type="ECO:0000259" key="1">
    <source>
        <dbReference type="PROSITE" id="PS51186"/>
    </source>
</evidence>
<evidence type="ECO:0000313" key="3">
    <source>
        <dbReference type="Proteomes" id="UP000288178"/>
    </source>
</evidence>
<feature type="domain" description="N-acetyltransferase" evidence="1">
    <location>
        <begin position="1"/>
        <end position="163"/>
    </location>
</feature>
<protein>
    <submittedName>
        <fullName evidence="2">N-acetyltransferase</fullName>
    </submittedName>
</protein>
<dbReference type="SUPFAM" id="SSF55729">
    <property type="entry name" value="Acyl-CoA N-acyltransferases (Nat)"/>
    <property type="match status" value="1"/>
</dbReference>
<accession>A0A3S2TLT8</accession>
<keyword evidence="3" id="KW-1185">Reference proteome</keyword>
<dbReference type="AlphaFoldDB" id="A0A3S2TLT8"/>
<dbReference type="EMBL" id="SACT01000015">
    <property type="protein sequence ID" value="RVT47476.1"/>
    <property type="molecule type" value="Genomic_DNA"/>
</dbReference>
<keyword evidence="2" id="KW-0808">Transferase</keyword>
<dbReference type="GO" id="GO:0016747">
    <property type="term" value="F:acyltransferase activity, transferring groups other than amino-acyl groups"/>
    <property type="evidence" value="ECO:0007669"/>
    <property type="project" value="InterPro"/>
</dbReference>
<dbReference type="PANTHER" id="PTHR43617">
    <property type="entry name" value="L-AMINO ACID N-ACETYLTRANSFERASE"/>
    <property type="match status" value="1"/>
</dbReference>
<dbReference type="Pfam" id="PF00583">
    <property type="entry name" value="Acetyltransf_1"/>
    <property type="match status" value="1"/>
</dbReference>
<dbReference type="RefSeq" id="WP_128201523.1">
    <property type="nucleotide sequence ID" value="NZ_SACT01000015.1"/>
</dbReference>
<dbReference type="PROSITE" id="PS51186">
    <property type="entry name" value="GNAT"/>
    <property type="match status" value="1"/>
</dbReference>
<dbReference type="InterPro" id="IPR000182">
    <property type="entry name" value="GNAT_dom"/>
</dbReference>
<dbReference type="CDD" id="cd04301">
    <property type="entry name" value="NAT_SF"/>
    <property type="match status" value="1"/>
</dbReference>
<dbReference type="InterPro" id="IPR050276">
    <property type="entry name" value="MshD_Acetyltransferase"/>
</dbReference>
<evidence type="ECO:0000313" key="2">
    <source>
        <dbReference type="EMBL" id="RVT47476.1"/>
    </source>
</evidence>
<reference evidence="2 3" key="1">
    <citation type="submission" date="2019-01" db="EMBL/GenBank/DDBJ databases">
        <authorList>
            <person name="Chen W.-M."/>
        </authorList>
    </citation>
    <scope>NUCLEOTIDE SEQUENCE [LARGE SCALE GENOMIC DNA]</scope>
    <source>
        <strain evidence="2 3">ICH-3</strain>
    </source>
</reference>
<organism evidence="2 3">
    <name type="scientific">Rubrivivax albus</name>
    <dbReference type="NCBI Taxonomy" id="2499835"/>
    <lineage>
        <taxon>Bacteria</taxon>
        <taxon>Pseudomonadati</taxon>
        <taxon>Pseudomonadota</taxon>
        <taxon>Betaproteobacteria</taxon>
        <taxon>Burkholderiales</taxon>
        <taxon>Sphaerotilaceae</taxon>
        <taxon>Rubrivivax</taxon>
    </lineage>
</organism>
<gene>
    <name evidence="2" type="ORF">ENE75_24020</name>
</gene>
<dbReference type="Proteomes" id="UP000288178">
    <property type="component" value="Unassembled WGS sequence"/>
</dbReference>
<sequence length="170" mass="18733">MNVRRLLPHDAEQYQAARLRGLLECPSAFASSHAEEAATPIEEVASRLAYKPDGAVFGHFSGSGLQGVVGIQREGMLKLAHKAFIWGMYVLPEVRMAGVGRALLEHALEFAQKELGVRQVNLGVNTENTAALALYRRVGFEVYGTERGFLLVDGVLYDEHHMAWRVRSAA</sequence>
<dbReference type="Gene3D" id="3.40.630.30">
    <property type="match status" value="1"/>
</dbReference>